<protein>
    <recommendedName>
        <fullName evidence="4">Transporter</fullName>
    </recommendedName>
</protein>
<keyword evidence="3" id="KW-1185">Reference proteome</keyword>
<evidence type="ECO:0000313" key="3">
    <source>
        <dbReference type="Proteomes" id="UP001139409"/>
    </source>
</evidence>
<evidence type="ECO:0000313" key="2">
    <source>
        <dbReference type="EMBL" id="MCA6074096.1"/>
    </source>
</evidence>
<name>A0A9X1HME2_9BACT</name>
<feature type="chain" id="PRO_5040736494" description="Transporter" evidence="1">
    <location>
        <begin position="23"/>
        <end position="265"/>
    </location>
</feature>
<evidence type="ECO:0008006" key="4">
    <source>
        <dbReference type="Google" id="ProtNLM"/>
    </source>
</evidence>
<accession>A0A9X1HME2</accession>
<feature type="signal peptide" evidence="1">
    <location>
        <begin position="1"/>
        <end position="22"/>
    </location>
</feature>
<keyword evidence="1" id="KW-0732">Signal</keyword>
<gene>
    <name evidence="2" type="ORF">LDX50_04410</name>
</gene>
<sequence>MSIIKTIIVSGILSSLTSVCLAQEDAATLAKELANPVASLISAPLQNNMDFGIGPYNGSRYLLNIQPVIPVSISENLNLITRVILPVISQYNITGEGQTETGFGDAVISGFISPKASSNGFTWGAGPVFLVPIGKDYFTADKFGIGPTVVALRQANGFTYGALINQIWSIAGNDERMDVSQLFFQPFLNYNWASGAGVGTNFEITQNWKGDNTLVWMNPSVSGLTSLGKQKVQMSIGPRFNLAAPENAKAKWGVRAVLVFLFPKG</sequence>
<dbReference type="EMBL" id="JAIXNE010000001">
    <property type="protein sequence ID" value="MCA6074096.1"/>
    <property type="molecule type" value="Genomic_DNA"/>
</dbReference>
<dbReference type="Proteomes" id="UP001139409">
    <property type="component" value="Unassembled WGS sequence"/>
</dbReference>
<reference evidence="2" key="1">
    <citation type="submission" date="2021-09" db="EMBL/GenBank/DDBJ databases">
        <title>Fulvivirga sp. isolated from coastal sediment.</title>
        <authorList>
            <person name="Yu H."/>
        </authorList>
    </citation>
    <scope>NUCLEOTIDE SEQUENCE</scope>
    <source>
        <strain evidence="2">1062</strain>
    </source>
</reference>
<evidence type="ECO:0000256" key="1">
    <source>
        <dbReference type="SAM" id="SignalP"/>
    </source>
</evidence>
<dbReference type="RefSeq" id="WP_225697200.1">
    <property type="nucleotide sequence ID" value="NZ_JAIXNE010000001.1"/>
</dbReference>
<proteinExistence type="predicted"/>
<comment type="caution">
    <text evidence="2">The sequence shown here is derived from an EMBL/GenBank/DDBJ whole genome shotgun (WGS) entry which is preliminary data.</text>
</comment>
<organism evidence="2 3">
    <name type="scientific">Fulvivirga sedimenti</name>
    <dbReference type="NCBI Taxonomy" id="2879465"/>
    <lineage>
        <taxon>Bacteria</taxon>
        <taxon>Pseudomonadati</taxon>
        <taxon>Bacteroidota</taxon>
        <taxon>Cytophagia</taxon>
        <taxon>Cytophagales</taxon>
        <taxon>Fulvivirgaceae</taxon>
        <taxon>Fulvivirga</taxon>
    </lineage>
</organism>
<dbReference type="AlphaFoldDB" id="A0A9X1HME2"/>